<keyword evidence="1" id="KW-1133">Transmembrane helix</keyword>
<evidence type="ECO:0008006" key="3">
    <source>
        <dbReference type="Google" id="ProtNLM"/>
    </source>
</evidence>
<feature type="transmembrane region" description="Helical" evidence="1">
    <location>
        <begin position="104"/>
        <end position="127"/>
    </location>
</feature>
<keyword evidence="1" id="KW-0812">Transmembrane</keyword>
<accession>A0A382SIF3</accession>
<sequence>MSISLQLETGYRRYLFAAAIFFLLAVIHTYPLITGLDHLSRHNDDEWLNAWTVSWIAQQLWSNPLSLFDANIFYPHEQALAYTEPLLVPGVIGMPIHWLGVSPLLTYNVLLLLGMMLTGFAMYVLVFRWTGDHWSGLLSGALLAFGTPMLTRLPHLQAQHFYWLPLALLAFDNLLTKQ</sequence>
<proteinExistence type="predicted"/>
<dbReference type="AlphaFoldDB" id="A0A382SIF3"/>
<feature type="non-terminal residue" evidence="2">
    <location>
        <position position="178"/>
    </location>
</feature>
<evidence type="ECO:0000256" key="1">
    <source>
        <dbReference type="SAM" id="Phobius"/>
    </source>
</evidence>
<name>A0A382SIF3_9ZZZZ</name>
<gene>
    <name evidence="2" type="ORF">METZ01_LOCUS362500</name>
</gene>
<protein>
    <recommendedName>
        <fullName evidence="3">Glycosyltransferase RgtA/B/C/D-like domain-containing protein</fullName>
    </recommendedName>
</protein>
<reference evidence="2" key="1">
    <citation type="submission" date="2018-05" db="EMBL/GenBank/DDBJ databases">
        <authorList>
            <person name="Lanie J.A."/>
            <person name="Ng W.-L."/>
            <person name="Kazmierczak K.M."/>
            <person name="Andrzejewski T.M."/>
            <person name="Davidsen T.M."/>
            <person name="Wayne K.J."/>
            <person name="Tettelin H."/>
            <person name="Glass J.I."/>
            <person name="Rusch D."/>
            <person name="Podicherti R."/>
            <person name="Tsui H.-C.T."/>
            <person name="Winkler M.E."/>
        </authorList>
    </citation>
    <scope>NUCLEOTIDE SEQUENCE</scope>
</reference>
<feature type="transmembrane region" description="Helical" evidence="1">
    <location>
        <begin position="134"/>
        <end position="154"/>
    </location>
</feature>
<dbReference type="EMBL" id="UINC01129332">
    <property type="protein sequence ID" value="SVD09646.1"/>
    <property type="molecule type" value="Genomic_DNA"/>
</dbReference>
<organism evidence="2">
    <name type="scientific">marine metagenome</name>
    <dbReference type="NCBI Taxonomy" id="408172"/>
    <lineage>
        <taxon>unclassified sequences</taxon>
        <taxon>metagenomes</taxon>
        <taxon>ecological metagenomes</taxon>
    </lineage>
</organism>
<feature type="transmembrane region" description="Helical" evidence="1">
    <location>
        <begin position="14"/>
        <end position="33"/>
    </location>
</feature>
<evidence type="ECO:0000313" key="2">
    <source>
        <dbReference type="EMBL" id="SVD09646.1"/>
    </source>
</evidence>
<keyword evidence="1" id="KW-0472">Membrane</keyword>